<dbReference type="AlphaFoldDB" id="A0A0K1QZZ6"/>
<evidence type="ECO:0000256" key="1">
    <source>
        <dbReference type="ARBA" id="ARBA00007926"/>
    </source>
</evidence>
<accession>A0A0K1QZZ6</accession>
<proteinExistence type="evidence at transcript level"/>
<dbReference type="PANTHER" id="PTHR10544">
    <property type="entry name" value="60S RIBOSOMAL PROTEIN L28"/>
    <property type="match status" value="1"/>
</dbReference>
<reference evidence="7" key="1">
    <citation type="submission" date="2015-07" db="EMBL/GenBank/DDBJ databases">
        <title>MeaNS - Measles Nucleotide Surveillance Program.</title>
        <authorList>
            <person name="Tran T."/>
            <person name="Druce J."/>
        </authorList>
    </citation>
    <scope>NUCLEOTIDE SEQUENCE</scope>
</reference>
<dbReference type="InterPro" id="IPR029004">
    <property type="entry name" value="Ribosomal_eL28/Mak16"/>
</dbReference>
<dbReference type="EMBL" id="KT372116">
    <property type="protein sequence ID" value="AKV16231.1"/>
    <property type="molecule type" value="mRNA"/>
</dbReference>
<organism evidence="7">
    <name type="scientific">Pectinaria gouldii</name>
    <name type="common">Trumpet worm</name>
    <name type="synonym">Ice-cream cone worm</name>
    <dbReference type="NCBI Taxonomy" id="260746"/>
    <lineage>
        <taxon>Eukaryota</taxon>
        <taxon>Metazoa</taxon>
        <taxon>Spiralia</taxon>
        <taxon>Lophotrochozoa</taxon>
        <taxon>Annelida</taxon>
        <taxon>Polychaeta</taxon>
        <taxon>Sedentaria</taxon>
        <taxon>Canalipalpata</taxon>
        <taxon>Terebellida</taxon>
        <taxon>Terebelliformia</taxon>
        <taxon>Pectinariidae</taxon>
        <taxon>Pectinaria</taxon>
    </lineage>
</organism>
<protein>
    <recommendedName>
        <fullName evidence="4">Large ribosomal subunit protein eL28</fullName>
    </recommendedName>
    <alternativeName>
        <fullName evidence="5">60S ribosomal protein L28</fullName>
    </alternativeName>
</protein>
<keyword evidence="3" id="KW-0687">Ribonucleoprotein</keyword>
<evidence type="ECO:0000256" key="2">
    <source>
        <dbReference type="ARBA" id="ARBA00022980"/>
    </source>
</evidence>
<dbReference type="GO" id="GO:0003735">
    <property type="term" value="F:structural constituent of ribosome"/>
    <property type="evidence" value="ECO:0007669"/>
    <property type="project" value="InterPro"/>
</dbReference>
<dbReference type="GO" id="GO:1990904">
    <property type="term" value="C:ribonucleoprotein complex"/>
    <property type="evidence" value="ECO:0007669"/>
    <property type="project" value="UniProtKB-KW"/>
</dbReference>
<evidence type="ECO:0000259" key="6">
    <source>
        <dbReference type="Pfam" id="PF01778"/>
    </source>
</evidence>
<keyword evidence="2" id="KW-0689">Ribosomal protein</keyword>
<evidence type="ECO:0000256" key="5">
    <source>
        <dbReference type="ARBA" id="ARBA00035330"/>
    </source>
</evidence>
<dbReference type="GO" id="GO:0005840">
    <property type="term" value="C:ribosome"/>
    <property type="evidence" value="ECO:0007669"/>
    <property type="project" value="UniProtKB-KW"/>
</dbReference>
<dbReference type="InterPro" id="IPR002672">
    <property type="entry name" value="Ribosomal_eL28"/>
</dbReference>
<dbReference type="Pfam" id="PF01778">
    <property type="entry name" value="Ribosomal_L28e"/>
    <property type="match status" value="1"/>
</dbReference>
<name>A0A0K1QZZ6_PECGU</name>
<sequence length="135" mass="14856">MSTDVQWMVIRNNSSFLKKRRGINQVFTMEPNNLRGRNSLRFNGLVQKNTVGVEAAADGKGIVLVTKKNKRQNRPGSSMNKVTITKSGRPALNTVRSALENSGCRKDLKMAALRRASAILASQQRSKVPKASKSS</sequence>
<evidence type="ECO:0000256" key="3">
    <source>
        <dbReference type="ARBA" id="ARBA00023274"/>
    </source>
</evidence>
<comment type="similarity">
    <text evidence="1">Belongs to the eukaryotic ribosomal protein eL28 family.</text>
</comment>
<evidence type="ECO:0000256" key="4">
    <source>
        <dbReference type="ARBA" id="ARBA00035223"/>
    </source>
</evidence>
<evidence type="ECO:0000313" key="7">
    <source>
        <dbReference type="EMBL" id="AKV16231.1"/>
    </source>
</evidence>
<dbReference type="Gene3D" id="3.30.390.110">
    <property type="match status" value="1"/>
</dbReference>
<dbReference type="FunFam" id="3.30.390.110:FF:000002">
    <property type="entry name" value="60S ribosomal protein L28"/>
    <property type="match status" value="1"/>
</dbReference>
<dbReference type="GO" id="GO:0006412">
    <property type="term" value="P:translation"/>
    <property type="evidence" value="ECO:0007669"/>
    <property type="project" value="InterPro"/>
</dbReference>
<feature type="domain" description="Ribosomal eL28/Mak16" evidence="6">
    <location>
        <begin position="5"/>
        <end position="122"/>
    </location>
</feature>